<gene>
    <name evidence="1" type="ORF">PFISCL1PPCAC_21078</name>
</gene>
<protein>
    <submittedName>
        <fullName evidence="1">Uncharacterized protein</fullName>
    </submittedName>
</protein>
<reference evidence="1" key="1">
    <citation type="submission" date="2023-10" db="EMBL/GenBank/DDBJ databases">
        <title>Genome assembly of Pristionchus species.</title>
        <authorList>
            <person name="Yoshida K."/>
            <person name="Sommer R.J."/>
        </authorList>
    </citation>
    <scope>NUCLEOTIDE SEQUENCE</scope>
    <source>
        <strain evidence="1">RS5133</strain>
    </source>
</reference>
<accession>A0AAV5WFY6</accession>
<keyword evidence="2" id="KW-1185">Reference proteome</keyword>
<name>A0AAV5WFY6_9BILA</name>
<sequence>EEGLDYGGVERCCLLHSSSSHSIRHSYSTDAIRPRPRPPHCSRSDVFMLRVDEGKKSTVVYEN</sequence>
<dbReference type="AlphaFoldDB" id="A0AAV5WFY6"/>
<proteinExistence type="predicted"/>
<organism evidence="1 2">
    <name type="scientific">Pristionchus fissidentatus</name>
    <dbReference type="NCBI Taxonomy" id="1538716"/>
    <lineage>
        <taxon>Eukaryota</taxon>
        <taxon>Metazoa</taxon>
        <taxon>Ecdysozoa</taxon>
        <taxon>Nematoda</taxon>
        <taxon>Chromadorea</taxon>
        <taxon>Rhabditida</taxon>
        <taxon>Rhabditina</taxon>
        <taxon>Diplogasteromorpha</taxon>
        <taxon>Diplogasteroidea</taxon>
        <taxon>Neodiplogasteridae</taxon>
        <taxon>Pristionchus</taxon>
    </lineage>
</organism>
<dbReference type="EMBL" id="BTSY01000005">
    <property type="protein sequence ID" value="GMT29781.1"/>
    <property type="molecule type" value="Genomic_DNA"/>
</dbReference>
<comment type="caution">
    <text evidence="1">The sequence shown here is derived from an EMBL/GenBank/DDBJ whole genome shotgun (WGS) entry which is preliminary data.</text>
</comment>
<evidence type="ECO:0000313" key="1">
    <source>
        <dbReference type="EMBL" id="GMT29781.1"/>
    </source>
</evidence>
<feature type="non-terminal residue" evidence="1">
    <location>
        <position position="1"/>
    </location>
</feature>
<dbReference type="Proteomes" id="UP001432322">
    <property type="component" value="Unassembled WGS sequence"/>
</dbReference>
<evidence type="ECO:0000313" key="2">
    <source>
        <dbReference type="Proteomes" id="UP001432322"/>
    </source>
</evidence>